<dbReference type="EMBL" id="WHJH01000002">
    <property type="protein sequence ID" value="NHZ88039.1"/>
    <property type="molecule type" value="Genomic_DNA"/>
</dbReference>
<name>A0ABX0NML0_9BURK</name>
<gene>
    <name evidence="2" type="ORF">F2P45_03175</name>
</gene>
<feature type="transmembrane region" description="Helical" evidence="1">
    <location>
        <begin position="39"/>
        <end position="59"/>
    </location>
</feature>
<organism evidence="2 3">
    <name type="scientific">Massilia mucilaginosa</name>
    <dbReference type="NCBI Taxonomy" id="2609282"/>
    <lineage>
        <taxon>Bacteria</taxon>
        <taxon>Pseudomonadati</taxon>
        <taxon>Pseudomonadota</taxon>
        <taxon>Betaproteobacteria</taxon>
        <taxon>Burkholderiales</taxon>
        <taxon>Oxalobacteraceae</taxon>
        <taxon>Telluria group</taxon>
        <taxon>Massilia</taxon>
    </lineage>
</organism>
<proteinExistence type="predicted"/>
<evidence type="ECO:0000313" key="2">
    <source>
        <dbReference type="EMBL" id="NHZ88039.1"/>
    </source>
</evidence>
<dbReference type="Proteomes" id="UP000609726">
    <property type="component" value="Unassembled WGS sequence"/>
</dbReference>
<keyword evidence="1" id="KW-0472">Membrane</keyword>
<evidence type="ECO:0000313" key="3">
    <source>
        <dbReference type="Proteomes" id="UP000609726"/>
    </source>
</evidence>
<keyword evidence="3" id="KW-1185">Reference proteome</keyword>
<dbReference type="RefSeq" id="WP_166870469.1">
    <property type="nucleotide sequence ID" value="NZ_WHJH01000002.1"/>
</dbReference>
<feature type="transmembrane region" description="Helical" evidence="1">
    <location>
        <begin position="71"/>
        <end position="88"/>
    </location>
</feature>
<keyword evidence="1" id="KW-0812">Transmembrane</keyword>
<comment type="caution">
    <text evidence="2">The sequence shown here is derived from an EMBL/GenBank/DDBJ whole genome shotgun (WGS) entry which is preliminary data.</text>
</comment>
<feature type="transmembrane region" description="Helical" evidence="1">
    <location>
        <begin position="94"/>
        <end position="115"/>
    </location>
</feature>
<sequence>MKAQRTFLYGITLAAGLCMSSPAVAVIMDGKAVEDAARLIGVGIPFLVCLFGLGFYLFCSGRPMHEKVTMLAIYNLLALILALIILPGELGWSWLAVWIAPLAAVIAYTFVFPIAPASDTAPEPAPLDTTPRRLFSD</sequence>
<accession>A0ABX0NML0</accession>
<reference evidence="2 3" key="1">
    <citation type="submission" date="2019-10" db="EMBL/GenBank/DDBJ databases">
        <title>Taxonomy of Antarctic Massilia spp.: description of Massilia rubra sp. nov., Massilia aquatica sp. nov., Massilia mucilaginosa sp. nov., Massilia frigida sp. nov. isolated from streams, lakes and regoliths.</title>
        <authorList>
            <person name="Holochova P."/>
            <person name="Sedlacek I."/>
            <person name="Kralova S."/>
            <person name="Maslanova I."/>
            <person name="Busse H.-J."/>
            <person name="Stankova E."/>
            <person name="Vrbovska V."/>
            <person name="Kovarovic V."/>
            <person name="Bartak M."/>
            <person name="Svec P."/>
            <person name="Pantucek R."/>
        </authorList>
    </citation>
    <scope>NUCLEOTIDE SEQUENCE [LARGE SCALE GENOMIC DNA]</scope>
    <source>
        <strain evidence="2 3">CCM 8733</strain>
    </source>
</reference>
<evidence type="ECO:0000256" key="1">
    <source>
        <dbReference type="SAM" id="Phobius"/>
    </source>
</evidence>
<protein>
    <submittedName>
        <fullName evidence="2">Uncharacterized protein</fullName>
    </submittedName>
</protein>
<keyword evidence="1" id="KW-1133">Transmembrane helix</keyword>
<feature type="transmembrane region" description="Helical" evidence="1">
    <location>
        <begin position="7"/>
        <end position="27"/>
    </location>
</feature>